<dbReference type="GO" id="GO:0045504">
    <property type="term" value="F:dynein heavy chain binding"/>
    <property type="evidence" value="ECO:0007669"/>
    <property type="project" value="TreeGrafter"/>
</dbReference>
<feature type="compositionally biased region" description="Polar residues" evidence="6">
    <location>
        <begin position="520"/>
        <end position="529"/>
    </location>
</feature>
<evidence type="ECO:0000256" key="1">
    <source>
        <dbReference type="ARBA" id="ARBA00004496"/>
    </source>
</evidence>
<dbReference type="Ensembl" id="ENSCPVT00000018572.2">
    <property type="protein sequence ID" value="ENSCPVP00000017782.1"/>
    <property type="gene ID" value="ENSCPVG00000012979.2"/>
</dbReference>
<evidence type="ECO:0000256" key="2">
    <source>
        <dbReference type="ARBA" id="ARBA00022490"/>
    </source>
</evidence>
<organism evidence="7 8">
    <name type="scientific">Geospiza parvula</name>
    <name type="common">Small tree-finch</name>
    <name type="synonym">Camarhynchus parvulus</name>
    <dbReference type="NCBI Taxonomy" id="87175"/>
    <lineage>
        <taxon>Eukaryota</taxon>
        <taxon>Metazoa</taxon>
        <taxon>Chordata</taxon>
        <taxon>Craniata</taxon>
        <taxon>Vertebrata</taxon>
        <taxon>Euteleostomi</taxon>
        <taxon>Archelosauria</taxon>
        <taxon>Archosauria</taxon>
        <taxon>Dinosauria</taxon>
        <taxon>Saurischia</taxon>
        <taxon>Theropoda</taxon>
        <taxon>Coelurosauria</taxon>
        <taxon>Aves</taxon>
        <taxon>Neognathae</taxon>
        <taxon>Neoaves</taxon>
        <taxon>Telluraves</taxon>
        <taxon>Australaves</taxon>
        <taxon>Passeriformes</taxon>
        <taxon>Thraupidae</taxon>
        <taxon>Camarhynchus</taxon>
    </lineage>
</organism>
<dbReference type="Gene3D" id="2.130.10.10">
    <property type="entry name" value="YVTN repeat-like/Quinoprotein amine dehydrogenase"/>
    <property type="match status" value="1"/>
</dbReference>
<feature type="region of interest" description="Disordered" evidence="6">
    <location>
        <begin position="506"/>
        <end position="529"/>
    </location>
</feature>
<proteinExistence type="predicted"/>
<evidence type="ECO:0000313" key="8">
    <source>
        <dbReference type="Proteomes" id="UP000694382"/>
    </source>
</evidence>
<dbReference type="GO" id="GO:0036156">
    <property type="term" value="C:inner dynein arm"/>
    <property type="evidence" value="ECO:0007669"/>
    <property type="project" value="TreeGrafter"/>
</dbReference>
<keyword evidence="3" id="KW-0853">WD repeat</keyword>
<evidence type="ECO:0000313" key="7">
    <source>
        <dbReference type="Ensembl" id="ENSCPVP00000017782.1"/>
    </source>
</evidence>
<accession>A0A8C3N995</accession>
<dbReference type="GO" id="GO:0060294">
    <property type="term" value="P:cilium movement involved in cell motility"/>
    <property type="evidence" value="ECO:0007669"/>
    <property type="project" value="TreeGrafter"/>
</dbReference>
<keyword evidence="4" id="KW-0677">Repeat</keyword>
<dbReference type="AlphaFoldDB" id="A0A8C3N995"/>
<evidence type="ECO:0000256" key="4">
    <source>
        <dbReference type="ARBA" id="ARBA00022737"/>
    </source>
</evidence>
<reference evidence="7" key="1">
    <citation type="submission" date="2020-02" db="EMBL/GenBank/DDBJ databases">
        <authorList>
            <person name="Enbody D E."/>
            <person name="Pettersson E M."/>
        </authorList>
    </citation>
    <scope>NUCLEOTIDE SEQUENCE [LARGE SCALE GENOMIC DNA]</scope>
</reference>
<comment type="subcellular location">
    <subcellularLocation>
        <location evidence="1">Cytoplasm</location>
    </subcellularLocation>
</comment>
<dbReference type="SMART" id="SM00320">
    <property type="entry name" value="WD40"/>
    <property type="match status" value="1"/>
</dbReference>
<dbReference type="Proteomes" id="UP000694382">
    <property type="component" value="Chromosome 8"/>
</dbReference>
<evidence type="ECO:0000256" key="3">
    <source>
        <dbReference type="ARBA" id="ARBA00022574"/>
    </source>
</evidence>
<reference evidence="7" key="3">
    <citation type="submission" date="2025-09" db="UniProtKB">
        <authorList>
            <consortium name="Ensembl"/>
        </authorList>
    </citation>
    <scope>IDENTIFICATION</scope>
</reference>
<dbReference type="InterPro" id="IPR036322">
    <property type="entry name" value="WD40_repeat_dom_sf"/>
</dbReference>
<keyword evidence="5" id="KW-0175">Coiled coil</keyword>
<dbReference type="PANTHER" id="PTHR12442:SF5">
    <property type="entry name" value="DYNEIN AXONEMAL INTERMEDIATE CHAIN 3"/>
    <property type="match status" value="1"/>
</dbReference>
<keyword evidence="2" id="KW-0963">Cytoplasm</keyword>
<dbReference type="PANTHER" id="PTHR12442">
    <property type="entry name" value="DYNEIN INTERMEDIATE CHAIN"/>
    <property type="match status" value="1"/>
</dbReference>
<dbReference type="InterPro" id="IPR015943">
    <property type="entry name" value="WD40/YVTN_repeat-like_dom_sf"/>
</dbReference>
<evidence type="ECO:0000256" key="5">
    <source>
        <dbReference type="SAM" id="Coils"/>
    </source>
</evidence>
<dbReference type="GO" id="GO:0036159">
    <property type="term" value="P:inner dynein arm assembly"/>
    <property type="evidence" value="ECO:0007669"/>
    <property type="project" value="TreeGrafter"/>
</dbReference>
<name>A0A8C3N995_GEOPR</name>
<keyword evidence="8" id="KW-1185">Reference proteome</keyword>
<protein>
    <submittedName>
        <fullName evidence="7">Uncharacterized protein</fullName>
    </submittedName>
</protein>
<dbReference type="SUPFAM" id="SSF50978">
    <property type="entry name" value="WD40 repeat-like"/>
    <property type="match status" value="1"/>
</dbReference>
<evidence type="ECO:0000256" key="6">
    <source>
        <dbReference type="SAM" id="MobiDB-lite"/>
    </source>
</evidence>
<reference evidence="7" key="2">
    <citation type="submission" date="2025-08" db="UniProtKB">
        <authorList>
            <consortium name="Ensembl"/>
        </authorList>
    </citation>
    <scope>IDENTIFICATION</scope>
</reference>
<dbReference type="InterPro" id="IPR050687">
    <property type="entry name" value="Dynein_IC"/>
</dbReference>
<feature type="coiled-coil region" evidence="5">
    <location>
        <begin position="113"/>
        <end position="147"/>
    </location>
</feature>
<dbReference type="InterPro" id="IPR001680">
    <property type="entry name" value="WD40_rpt"/>
</dbReference>
<dbReference type="GO" id="GO:0045503">
    <property type="term" value="F:dynein light chain binding"/>
    <property type="evidence" value="ECO:0007669"/>
    <property type="project" value="TreeGrafter"/>
</dbReference>
<sequence length="529" mass="60273">NFIQPPQTNYTCMFKQHSEVIMQFCFFFKGHPEIFPLVLTEKTQEIFNCRPDEDVTEENNFKCIKKEDIIQDLNTRAKSSDFLPFKKVILEYPGEELLVVFDPSFQYGENFYIVASEEAKENFLKSLEAAEEKEETEEENIEETLEVRKPWVSLGSEKEVEEESLIERDTKIKYKISRVRRQFGAPITFTDKNAADDKESYAECTAYEDNTFSIKMLERDVGVQMVPKLREASTQTKWTYPKNASTQYYPRQLSNEAKAESLSSETLKKFLAAVHLRVEIALQQNEIMNVFFDDWKALAEDQEEGKPDVYFKEYQSFTDVQYLKNRTISCVRWHPTVYGIIALSAREQSSYEEQVNLSNKSLLQSVILLWSMFDPLCLQLVLKAPEDICCFQFSPSNPNLIAGGCVDGQVVLWDVSKHEEKLESTKPVVDEVTDSSEGEPRAAVVTEVTLGLMVGYGAQGFPSSEPWQQRTPAESWAASKAVWPAGQGKGFWPILCSGEIPPRALHPALVPPTQEGHGTWSKSSEGPHS</sequence>